<sequence length="369" mass="41192">MSGNKCQPSASESYQSSARKRNIVLNIINNKLFFMSINLAEFYFGQHIEVGLESFSTTYATIATNAVSSCHFIFIDAELQEQQFLYLSHFSIECEVESCGSDTTLIEVTDQIVENINKYNETNEENQLLVDRININKILVGSGVDDIVSVDPPGIWISYNCYSKIVHFGIEWCSDLGDYDIPHTAIDFNHVHVPHLYWILIVETSESIKLECHPTSKVVRSRTRSVKNGVNRKSTGPNCKEEHLMKPPHRMKQQTVVEMAGYARKASPSIRPTTATTTTKKTSFNITSLINVHDSSNATVSPIVTGGAAAATKTRSNLCYKCSQHGHIARECPHNNNNSRSGRRDEFRGGQDSYGDDSYGGRSGSYGQW</sequence>
<feature type="region of interest" description="Disordered" evidence="2">
    <location>
        <begin position="221"/>
        <end position="244"/>
    </location>
</feature>
<dbReference type="SMART" id="SM00343">
    <property type="entry name" value="ZnF_C2HC"/>
    <property type="match status" value="1"/>
</dbReference>
<evidence type="ECO:0000313" key="4">
    <source>
        <dbReference type="EMBL" id="CAF3840427.1"/>
    </source>
</evidence>
<dbReference type="InterPro" id="IPR036875">
    <property type="entry name" value="Znf_CCHC_sf"/>
</dbReference>
<feature type="compositionally biased region" description="Polar residues" evidence="2">
    <location>
        <begin position="226"/>
        <end position="237"/>
    </location>
</feature>
<feature type="domain" description="CCHC-type" evidence="3">
    <location>
        <begin position="319"/>
        <end position="333"/>
    </location>
</feature>
<dbReference type="Gene3D" id="4.10.60.10">
    <property type="entry name" value="Zinc finger, CCHC-type"/>
    <property type="match status" value="1"/>
</dbReference>
<evidence type="ECO:0000256" key="2">
    <source>
        <dbReference type="SAM" id="MobiDB-lite"/>
    </source>
</evidence>
<organism evidence="4 5">
    <name type="scientific">Adineta steineri</name>
    <dbReference type="NCBI Taxonomy" id="433720"/>
    <lineage>
        <taxon>Eukaryota</taxon>
        <taxon>Metazoa</taxon>
        <taxon>Spiralia</taxon>
        <taxon>Gnathifera</taxon>
        <taxon>Rotifera</taxon>
        <taxon>Eurotatoria</taxon>
        <taxon>Bdelloidea</taxon>
        <taxon>Adinetida</taxon>
        <taxon>Adinetidae</taxon>
        <taxon>Adineta</taxon>
    </lineage>
</organism>
<name>A0A819DWK6_9BILA</name>
<evidence type="ECO:0000313" key="5">
    <source>
        <dbReference type="Proteomes" id="UP000663868"/>
    </source>
</evidence>
<dbReference type="Proteomes" id="UP000663868">
    <property type="component" value="Unassembled WGS sequence"/>
</dbReference>
<comment type="caution">
    <text evidence="4">The sequence shown here is derived from an EMBL/GenBank/DDBJ whole genome shotgun (WGS) entry which is preliminary data.</text>
</comment>
<dbReference type="InterPro" id="IPR001878">
    <property type="entry name" value="Znf_CCHC"/>
</dbReference>
<dbReference type="PROSITE" id="PS50158">
    <property type="entry name" value="ZF_CCHC"/>
    <property type="match status" value="1"/>
</dbReference>
<reference evidence="4" key="1">
    <citation type="submission" date="2021-02" db="EMBL/GenBank/DDBJ databases">
        <authorList>
            <person name="Nowell W R."/>
        </authorList>
    </citation>
    <scope>NUCLEOTIDE SEQUENCE</scope>
</reference>
<dbReference type="SUPFAM" id="SSF57756">
    <property type="entry name" value="Retrovirus zinc finger-like domains"/>
    <property type="match status" value="1"/>
</dbReference>
<evidence type="ECO:0000259" key="3">
    <source>
        <dbReference type="PROSITE" id="PS50158"/>
    </source>
</evidence>
<feature type="region of interest" description="Disordered" evidence="2">
    <location>
        <begin position="329"/>
        <end position="369"/>
    </location>
</feature>
<keyword evidence="1" id="KW-0862">Zinc</keyword>
<dbReference type="GO" id="GO:0003676">
    <property type="term" value="F:nucleic acid binding"/>
    <property type="evidence" value="ECO:0007669"/>
    <property type="project" value="InterPro"/>
</dbReference>
<accession>A0A819DWK6</accession>
<keyword evidence="1" id="KW-0479">Metal-binding</keyword>
<gene>
    <name evidence="4" type="ORF">KXQ929_LOCUS19444</name>
</gene>
<dbReference type="Pfam" id="PF00098">
    <property type="entry name" value="zf-CCHC"/>
    <property type="match status" value="1"/>
</dbReference>
<proteinExistence type="predicted"/>
<protein>
    <recommendedName>
        <fullName evidence="3">CCHC-type domain-containing protein</fullName>
    </recommendedName>
</protein>
<dbReference type="AlphaFoldDB" id="A0A819DWK6"/>
<dbReference type="EMBL" id="CAJOBB010001318">
    <property type="protein sequence ID" value="CAF3840427.1"/>
    <property type="molecule type" value="Genomic_DNA"/>
</dbReference>
<evidence type="ECO:0000256" key="1">
    <source>
        <dbReference type="PROSITE-ProRule" id="PRU00047"/>
    </source>
</evidence>
<keyword evidence="1" id="KW-0863">Zinc-finger</keyword>
<dbReference type="GO" id="GO:0008270">
    <property type="term" value="F:zinc ion binding"/>
    <property type="evidence" value="ECO:0007669"/>
    <property type="project" value="UniProtKB-KW"/>
</dbReference>